<feature type="signal peptide" evidence="1">
    <location>
        <begin position="1"/>
        <end position="28"/>
    </location>
</feature>
<sequence length="209" mass="22328">MTPPRRPLALLPAAAWLCAALGSAPAVARDGVSSVGTLVDPFLHKERGLRATGTYLHVSPALFGFDVRAPDFRVWGWGLGAGRYWTLRKRLAVAFGGFFEHLLWVHSSNPAAGGAATTLNFVRFGPELRIGASSERLFGYGLARVGVDLLAGTPDANLRPMFLAEVGAGLQAALGAQRRLLLGVEPAIDASVPAPWLLFRVRAFIGVRF</sequence>
<dbReference type="Proteomes" id="UP001164459">
    <property type="component" value="Chromosome"/>
</dbReference>
<gene>
    <name evidence="2" type="ORF">O0S08_26205</name>
</gene>
<protein>
    <submittedName>
        <fullName evidence="2">Uncharacterized protein</fullName>
    </submittedName>
</protein>
<evidence type="ECO:0000313" key="2">
    <source>
        <dbReference type="EMBL" id="WAS89701.1"/>
    </source>
</evidence>
<keyword evidence="3" id="KW-1185">Reference proteome</keyword>
<evidence type="ECO:0000313" key="3">
    <source>
        <dbReference type="Proteomes" id="UP001164459"/>
    </source>
</evidence>
<dbReference type="EMBL" id="CP114040">
    <property type="protein sequence ID" value="WAS89701.1"/>
    <property type="molecule type" value="Genomic_DNA"/>
</dbReference>
<proteinExistence type="predicted"/>
<name>A0ABY7GRZ9_9BACT</name>
<feature type="chain" id="PRO_5045386850" evidence="1">
    <location>
        <begin position="29"/>
        <end position="209"/>
    </location>
</feature>
<organism evidence="2 3">
    <name type="scientific">Nannocystis punicea</name>
    <dbReference type="NCBI Taxonomy" id="2995304"/>
    <lineage>
        <taxon>Bacteria</taxon>
        <taxon>Pseudomonadati</taxon>
        <taxon>Myxococcota</taxon>
        <taxon>Polyangia</taxon>
        <taxon>Nannocystales</taxon>
        <taxon>Nannocystaceae</taxon>
        <taxon>Nannocystis</taxon>
    </lineage>
</organism>
<evidence type="ECO:0000256" key="1">
    <source>
        <dbReference type="SAM" id="SignalP"/>
    </source>
</evidence>
<accession>A0ABY7GRZ9</accession>
<reference evidence="2" key="1">
    <citation type="submission" date="2022-11" db="EMBL/GenBank/DDBJ databases">
        <title>Minimal conservation of predation-associated metabolite biosynthetic gene clusters underscores biosynthetic potential of Myxococcota including descriptions for ten novel species: Archangium lansinium sp. nov., Myxococcus landrumus sp. nov., Nannocystis bai.</title>
        <authorList>
            <person name="Ahearne A."/>
            <person name="Stevens C."/>
            <person name="Dowd S."/>
        </authorList>
    </citation>
    <scope>NUCLEOTIDE SEQUENCE</scope>
    <source>
        <strain evidence="2">Fl3</strain>
    </source>
</reference>
<keyword evidence="1" id="KW-0732">Signal</keyword>
<dbReference type="RefSeq" id="WP_269032011.1">
    <property type="nucleotide sequence ID" value="NZ_CP114040.1"/>
</dbReference>